<comment type="cofactor">
    <cofactor evidence="1 9">
        <name>thiamine diphosphate</name>
        <dbReference type="ChEBI" id="CHEBI:58937"/>
    </cofactor>
</comment>
<dbReference type="NCBIfam" id="TIGR00759">
    <property type="entry name" value="aceE"/>
    <property type="match status" value="1"/>
</dbReference>
<reference evidence="14 15" key="1">
    <citation type="submission" date="2018-08" db="EMBL/GenBank/DDBJ databases">
        <title>Genomic Encyclopedia of Type Strains, Phase III (KMG-III): the genomes of soil and plant-associated and newly described type strains.</title>
        <authorList>
            <person name="Whitman W."/>
        </authorList>
    </citation>
    <scope>NUCLEOTIDE SEQUENCE [LARGE SCALE GENOMIC DNA]</scope>
    <source>
        <strain evidence="14 15">CECT 7375</strain>
    </source>
</reference>
<evidence type="ECO:0000259" key="12">
    <source>
        <dbReference type="Pfam" id="PF17831"/>
    </source>
</evidence>
<evidence type="ECO:0000256" key="8">
    <source>
        <dbReference type="ARBA" id="ARBA00051231"/>
    </source>
</evidence>
<dbReference type="Gene3D" id="3.40.50.970">
    <property type="match status" value="2"/>
</dbReference>
<name>A0A3E0DSN0_9GAMM</name>
<feature type="domain" description="Transketolase N-terminal" evidence="11">
    <location>
        <begin position="168"/>
        <end position="324"/>
    </location>
</feature>
<dbReference type="CDD" id="cd02017">
    <property type="entry name" value="TPP_E1_EcPDC_like"/>
    <property type="match status" value="1"/>
</dbReference>
<dbReference type="EMBL" id="QUNG01000002">
    <property type="protein sequence ID" value="REG85493.1"/>
    <property type="molecule type" value="Genomic_DNA"/>
</dbReference>
<dbReference type="Gene3D" id="3.40.50.920">
    <property type="match status" value="1"/>
</dbReference>
<dbReference type="InterPro" id="IPR035807">
    <property type="entry name" value="PDC_E1_N"/>
</dbReference>
<evidence type="ECO:0000256" key="9">
    <source>
        <dbReference type="PIRNR" id="PIRNR000156"/>
    </source>
</evidence>
<dbReference type="SUPFAM" id="SSF52922">
    <property type="entry name" value="TK C-terminal domain-like"/>
    <property type="match status" value="1"/>
</dbReference>
<organism evidence="14 15">
    <name type="scientific">Marinomonas pollencensis</name>
    <dbReference type="NCBI Taxonomy" id="491954"/>
    <lineage>
        <taxon>Bacteria</taxon>
        <taxon>Pseudomonadati</taxon>
        <taxon>Pseudomonadota</taxon>
        <taxon>Gammaproteobacteria</taxon>
        <taxon>Oceanospirillales</taxon>
        <taxon>Oceanospirillaceae</taxon>
        <taxon>Marinomonas</taxon>
    </lineage>
</organism>
<feature type="binding site" evidence="10">
    <location>
        <position position="294"/>
    </location>
    <ligand>
        <name>Mg(2+)</name>
        <dbReference type="ChEBI" id="CHEBI:18420"/>
    </ligand>
</feature>
<keyword evidence="5 9" id="KW-0560">Oxidoreductase</keyword>
<protein>
    <recommendedName>
        <fullName evidence="4 9">Pyruvate dehydrogenase E1 component</fullName>
        <ecNumber evidence="3 9">1.2.4.1</ecNumber>
    </recommendedName>
</protein>
<evidence type="ECO:0000259" key="11">
    <source>
        <dbReference type="Pfam" id="PF00456"/>
    </source>
</evidence>
<dbReference type="PIRSF" id="PIRSF000156">
    <property type="entry name" value="Pyruvate_dh_E1"/>
    <property type="match status" value="1"/>
</dbReference>
<dbReference type="InterPro" id="IPR009014">
    <property type="entry name" value="Transketo_C/PFOR_II"/>
</dbReference>
<comment type="caution">
    <text evidence="14">The sequence shown here is derived from an EMBL/GenBank/DDBJ whole genome shotgun (WGS) entry which is preliminary data.</text>
</comment>
<dbReference type="SUPFAM" id="SSF52518">
    <property type="entry name" value="Thiamin diphosphate-binding fold (THDP-binding)"/>
    <property type="match status" value="2"/>
</dbReference>
<comment type="catalytic activity">
    <reaction evidence="8 9">
        <text>N(6)-[(R)-lipoyl]-L-lysyl-[protein] + pyruvate + H(+) = N(6)-[(R)-S(8)-acetyldihydrolipoyl]-L-lysyl-[protein] + CO2</text>
        <dbReference type="Rhea" id="RHEA:19189"/>
        <dbReference type="Rhea" id="RHEA-COMP:10474"/>
        <dbReference type="Rhea" id="RHEA-COMP:10478"/>
        <dbReference type="ChEBI" id="CHEBI:15361"/>
        <dbReference type="ChEBI" id="CHEBI:15378"/>
        <dbReference type="ChEBI" id="CHEBI:16526"/>
        <dbReference type="ChEBI" id="CHEBI:83099"/>
        <dbReference type="ChEBI" id="CHEBI:83111"/>
        <dbReference type="EC" id="1.2.4.1"/>
    </reaction>
</comment>
<dbReference type="InterPro" id="IPR055152">
    <property type="entry name" value="Transketolase-like_C_2"/>
</dbReference>
<evidence type="ECO:0000256" key="7">
    <source>
        <dbReference type="ARBA" id="ARBA00023317"/>
    </source>
</evidence>
<evidence type="ECO:0000256" key="1">
    <source>
        <dbReference type="ARBA" id="ARBA00001964"/>
    </source>
</evidence>
<evidence type="ECO:0000313" key="15">
    <source>
        <dbReference type="Proteomes" id="UP000256542"/>
    </source>
</evidence>
<dbReference type="InterPro" id="IPR005474">
    <property type="entry name" value="Transketolase_N"/>
</dbReference>
<dbReference type="InterPro" id="IPR041621">
    <property type="entry name" value="PDH_E1_M"/>
</dbReference>
<accession>A0A3E0DSN0</accession>
<dbReference type="InterPro" id="IPR051157">
    <property type="entry name" value="PDH/Transketolase"/>
</dbReference>
<comment type="cofactor">
    <cofactor evidence="10">
        <name>Mg(2+)</name>
        <dbReference type="ChEBI" id="CHEBI:18420"/>
    </cofactor>
</comment>
<feature type="domain" description="Pyruvate dehydrogenase E1 component middle" evidence="12">
    <location>
        <begin position="504"/>
        <end position="729"/>
    </location>
</feature>
<evidence type="ECO:0000256" key="3">
    <source>
        <dbReference type="ARBA" id="ARBA00012281"/>
    </source>
</evidence>
<keyword evidence="6 9" id="KW-0786">Thiamine pyrophosphate</keyword>
<dbReference type="FunFam" id="3.40.50.970:FF:000011">
    <property type="entry name" value="Pyruvate dehydrogenase E1 component"/>
    <property type="match status" value="1"/>
</dbReference>
<feature type="binding site" evidence="10">
    <location>
        <position position="292"/>
    </location>
    <ligand>
        <name>Mg(2+)</name>
        <dbReference type="ChEBI" id="CHEBI:18420"/>
    </ligand>
</feature>
<dbReference type="PANTHER" id="PTHR43825">
    <property type="entry name" value="PYRUVATE DEHYDROGENASE E1 COMPONENT"/>
    <property type="match status" value="1"/>
</dbReference>
<evidence type="ECO:0000256" key="10">
    <source>
        <dbReference type="PIRSR" id="PIRSR000156-1"/>
    </source>
</evidence>
<gene>
    <name evidence="14" type="ORF">DFP81_10223</name>
</gene>
<proteinExistence type="predicted"/>
<dbReference type="Pfam" id="PF00456">
    <property type="entry name" value="Transketolase_N"/>
    <property type="match status" value="1"/>
</dbReference>
<keyword evidence="10" id="KW-0479">Metal-binding</keyword>
<dbReference type="PANTHER" id="PTHR43825:SF3">
    <property type="entry name" value="PYRUVATE DEHYDROGENASE E1 COMPONENT"/>
    <property type="match status" value="1"/>
</dbReference>
<dbReference type="Proteomes" id="UP000256542">
    <property type="component" value="Unassembled WGS sequence"/>
</dbReference>
<keyword evidence="10" id="KW-0460">Magnesium</keyword>
<dbReference type="AlphaFoldDB" id="A0A3E0DSN0"/>
<evidence type="ECO:0000259" key="13">
    <source>
        <dbReference type="Pfam" id="PF22613"/>
    </source>
</evidence>
<evidence type="ECO:0000256" key="4">
    <source>
        <dbReference type="ARBA" id="ARBA00017172"/>
    </source>
</evidence>
<keyword evidence="15" id="KW-1185">Reference proteome</keyword>
<keyword evidence="7 9" id="KW-0670">Pyruvate</keyword>
<dbReference type="Pfam" id="PF17831">
    <property type="entry name" value="PDH_E1_M"/>
    <property type="match status" value="1"/>
</dbReference>
<dbReference type="GO" id="GO:0000287">
    <property type="term" value="F:magnesium ion binding"/>
    <property type="evidence" value="ECO:0007669"/>
    <property type="project" value="UniProtKB-ARBA"/>
</dbReference>
<dbReference type="FunFam" id="3.40.50.970:FF:000009">
    <property type="entry name" value="Pyruvate dehydrogenase E1 component"/>
    <property type="match status" value="1"/>
</dbReference>
<feature type="domain" description="Transketolase-like C-terminal" evidence="13">
    <location>
        <begin position="743"/>
        <end position="876"/>
    </location>
</feature>
<sequence length="919" mass="103273">MPLVRLSRLQGKPLKSLVGLRSVLIAGVINTMTEQHILEDIDPIETKEWVDAIESVLREEGPDRARYILDRLTKEAAKAGTAMPASITTSYRNTIAPQNEKPLPGDLFMERRIRSIIRWNALAMVMKANRVDSTLGGHITSFSSAATLYDIGFNHFFRGSDGKQEADMVFFQGHISPGIYARSYIEGRLTEEQLDNFRREVDGKGLSSYPHPWLMPDYWQFPTVSMGLGPLQAIYQAHVMKYQHSRGLIDQGDRKVWAFLGDGECDEPESLGAIALAGREKLDNLIFVINCNLQRLDGPVRGNGKVVQELEGVFRGAGWNVVKCLWGRHWDALFEKDDKGLLAKRMDEVCDGELQNYKANGGAYTREHFFGKYPELLEMVKDMSDDDIMNLNRGGHDPYKVYAAYAEATSHKGQPTVVLAQTVKGYGMFKAAEAQNTAHQTKKLDEESLAQFRDKFGIPISDEELKDLPYYRPAEDSPEMKYLRARRKELHGDFPVRRRECEALEVPSLEAFKSQIAGTKGREISTTMAFVRALNVMVKDKAIGERVVPIVADEARTFGMEGMFRQLGIYSSEGQRYTPHDHTQVMYYKESAQGQILQEGINEPGAFSAWLALATSYSNSNLPMIPVYIYYSMFGFQRVGDLAWAAGDSQARGFLIGATAGRTTLNGEGLQHEDGHSHIQAGLIPNCISYDPTYSYEVAVIVQDGLRRMYKEKESVFYYLTVMNENYAHEDMPEGVEEGILKGMYKLKTHEKKTNKKQVQLLGSGVILREVEAAAEILFNDYGVNSDIWSVTSFNELRREGLDASRWNMLHPESEPRQSYVETCLADKGPVIASTDHVKLFADQIRPFMKGTYNVLGTDGFGRSDTRAKLRHFFEINRYWVVVSALSALAKDGVIDASVVSEAIAKFGLDPEKPNPVIC</sequence>
<dbReference type="InterPro" id="IPR004660">
    <property type="entry name" value="PDH_E1"/>
</dbReference>
<dbReference type="Pfam" id="PF22613">
    <property type="entry name" value="Transketolase_C_1"/>
    <property type="match status" value="1"/>
</dbReference>
<dbReference type="GO" id="GO:0004739">
    <property type="term" value="F:pyruvate dehydrogenase (acetyl-transferring) activity"/>
    <property type="evidence" value="ECO:0007669"/>
    <property type="project" value="UniProtKB-EC"/>
</dbReference>
<evidence type="ECO:0000256" key="5">
    <source>
        <dbReference type="ARBA" id="ARBA00023002"/>
    </source>
</evidence>
<dbReference type="InterPro" id="IPR029061">
    <property type="entry name" value="THDP-binding"/>
</dbReference>
<comment type="function">
    <text evidence="2 9">Component of the pyruvate dehydrogenase (PDH) complex, that catalyzes the overall conversion of pyruvate to acetyl-CoA and CO(2).</text>
</comment>
<evidence type="ECO:0000256" key="2">
    <source>
        <dbReference type="ARBA" id="ARBA00003157"/>
    </source>
</evidence>
<feature type="binding site" evidence="10">
    <location>
        <position position="262"/>
    </location>
    <ligand>
        <name>Mg(2+)</name>
        <dbReference type="ChEBI" id="CHEBI:18420"/>
    </ligand>
</feature>
<evidence type="ECO:0000256" key="6">
    <source>
        <dbReference type="ARBA" id="ARBA00023052"/>
    </source>
</evidence>
<dbReference type="EC" id="1.2.4.1" evidence="3 9"/>
<evidence type="ECO:0000313" key="14">
    <source>
        <dbReference type="EMBL" id="REG85493.1"/>
    </source>
</evidence>